<evidence type="ECO:0000256" key="14">
    <source>
        <dbReference type="SAM" id="Phobius"/>
    </source>
</evidence>
<dbReference type="SUPFAM" id="SSF57492">
    <property type="entry name" value="Trefoil"/>
    <property type="match status" value="1"/>
</dbReference>
<evidence type="ECO:0000256" key="4">
    <source>
        <dbReference type="ARBA" id="ARBA00022530"/>
    </source>
</evidence>
<dbReference type="CDD" id="cd00111">
    <property type="entry name" value="Trefoil"/>
    <property type="match status" value="1"/>
</dbReference>
<feature type="domain" description="ZP" evidence="15">
    <location>
        <begin position="61"/>
        <end position="337"/>
    </location>
</feature>
<name>A0AA35JN34_9SAUR</name>
<dbReference type="Pfam" id="PF23344">
    <property type="entry name" value="ZP-N"/>
    <property type="match status" value="1"/>
</dbReference>
<dbReference type="InterPro" id="IPR044913">
    <property type="entry name" value="P_trefoil_dom_sf"/>
</dbReference>
<dbReference type="InterPro" id="IPR001507">
    <property type="entry name" value="ZP_dom"/>
</dbReference>
<dbReference type="GO" id="GO:0035804">
    <property type="term" value="F:structural constituent of egg coat"/>
    <property type="evidence" value="ECO:0007669"/>
    <property type="project" value="TreeGrafter"/>
</dbReference>
<keyword evidence="5" id="KW-0165">Cleavage on pair of basic residues</keyword>
<dbReference type="Proteomes" id="UP001178461">
    <property type="component" value="Chromosome 1"/>
</dbReference>
<dbReference type="InterPro" id="IPR042235">
    <property type="entry name" value="ZP-C_dom"/>
</dbReference>
<organism evidence="17 18">
    <name type="scientific">Podarcis lilfordi</name>
    <name type="common">Lilford's wall lizard</name>
    <dbReference type="NCBI Taxonomy" id="74358"/>
    <lineage>
        <taxon>Eukaryota</taxon>
        <taxon>Metazoa</taxon>
        <taxon>Chordata</taxon>
        <taxon>Craniata</taxon>
        <taxon>Vertebrata</taxon>
        <taxon>Euteleostomi</taxon>
        <taxon>Lepidosauria</taxon>
        <taxon>Squamata</taxon>
        <taxon>Bifurcata</taxon>
        <taxon>Unidentata</taxon>
        <taxon>Episquamata</taxon>
        <taxon>Laterata</taxon>
        <taxon>Lacertibaenia</taxon>
        <taxon>Lacertidae</taxon>
        <taxon>Podarcis</taxon>
    </lineage>
</organism>
<evidence type="ECO:0000259" key="15">
    <source>
        <dbReference type="PROSITE" id="PS51034"/>
    </source>
</evidence>
<dbReference type="Gene3D" id="2.60.40.4100">
    <property type="entry name" value="Zona pellucida, ZP-C domain"/>
    <property type="match status" value="1"/>
</dbReference>
<dbReference type="AlphaFoldDB" id="A0AA35JN34"/>
<keyword evidence="6 14" id="KW-0812">Transmembrane</keyword>
<dbReference type="Gene3D" id="2.60.40.3210">
    <property type="entry name" value="Zona pellucida, ZP-N domain"/>
    <property type="match status" value="1"/>
</dbReference>
<evidence type="ECO:0000256" key="6">
    <source>
        <dbReference type="ARBA" id="ARBA00022692"/>
    </source>
</evidence>
<proteinExistence type="predicted"/>
<evidence type="ECO:0000256" key="7">
    <source>
        <dbReference type="ARBA" id="ARBA00022989"/>
    </source>
</evidence>
<evidence type="ECO:0000256" key="12">
    <source>
        <dbReference type="ARBA" id="ARBA00024183"/>
    </source>
</evidence>
<keyword evidence="10" id="KW-0325">Glycoprotein</keyword>
<evidence type="ECO:0000259" key="16">
    <source>
        <dbReference type="PROSITE" id="PS51448"/>
    </source>
</evidence>
<dbReference type="PRINTS" id="PR00023">
    <property type="entry name" value="ZPELLUCIDA"/>
</dbReference>
<evidence type="ECO:0000256" key="5">
    <source>
        <dbReference type="ARBA" id="ARBA00022685"/>
    </source>
</evidence>
<protein>
    <recommendedName>
        <fullName evidence="19">Zona pellucida glycoprotein 4</fullName>
    </recommendedName>
</protein>
<keyword evidence="2" id="KW-1003">Cell membrane</keyword>
<evidence type="ECO:0000313" key="17">
    <source>
        <dbReference type="EMBL" id="CAI5763022.1"/>
    </source>
</evidence>
<keyword evidence="18" id="KW-1185">Reference proteome</keyword>
<dbReference type="GO" id="GO:0007339">
    <property type="term" value="P:binding of sperm to zona pellucida"/>
    <property type="evidence" value="ECO:0007669"/>
    <property type="project" value="TreeGrafter"/>
</dbReference>
<dbReference type="GO" id="GO:0035805">
    <property type="term" value="C:egg coat"/>
    <property type="evidence" value="ECO:0007669"/>
    <property type="project" value="UniProtKB-SubCell"/>
</dbReference>
<evidence type="ECO:0000256" key="8">
    <source>
        <dbReference type="ARBA" id="ARBA00023136"/>
    </source>
</evidence>
<evidence type="ECO:0000256" key="1">
    <source>
        <dbReference type="ARBA" id="ARBA00004251"/>
    </source>
</evidence>
<evidence type="ECO:0000256" key="2">
    <source>
        <dbReference type="ARBA" id="ARBA00022475"/>
    </source>
</evidence>
<dbReference type="SMART" id="SM00241">
    <property type="entry name" value="ZP"/>
    <property type="match status" value="1"/>
</dbReference>
<dbReference type="PROSITE" id="PS51448">
    <property type="entry name" value="P_TREFOIL_2"/>
    <property type="match status" value="1"/>
</dbReference>
<accession>A0AA35JN34</accession>
<feature type="transmembrane region" description="Helical" evidence="14">
    <location>
        <begin position="385"/>
        <end position="408"/>
    </location>
</feature>
<dbReference type="PANTHER" id="PTHR23343">
    <property type="entry name" value="ZONA PELLUCIDA SPERM-BINDING PROTEIN"/>
    <property type="match status" value="1"/>
</dbReference>
<dbReference type="PANTHER" id="PTHR23343:SF41">
    <property type="entry name" value="ZONA PELLUCIDA SPERM-BINDING PROTEIN 1"/>
    <property type="match status" value="1"/>
</dbReference>
<evidence type="ECO:0000256" key="10">
    <source>
        <dbReference type="ARBA" id="ARBA00023180"/>
    </source>
</evidence>
<keyword evidence="7 14" id="KW-1133">Transmembrane helix</keyword>
<keyword evidence="9" id="KW-1015">Disulfide bond</keyword>
<sequence length="417" mass="46703">MHPSGLYSIGSPLTQEQCQVSSGKIPCAGSLGQAECYQTGCCYDERDQTTPCYYGNTVTVQCLRDGHFILVVSRDMLDYPIVLDSVKLSYAQGGCDPVRKTESFLVFHFPLTHCGTTIQMTGGRLIYENQLVSGVEILRGPDGFITRDSTFILNTRCIFNATDFLPVQVEVFFPPTPAPVIEMGPLRFELRIATDYSYSSYYADADYPVVKILRDPVYVEVRVLQRMDPSLVLVLHECWATPTPNPLEKLQWPILIDGCPFEGDNYRTQMVPMGPATSQLQFPDHYQRFTIATFTFVDSAHYMVLDGLVYLFCSLSVCHPSHLQPCRNTCQMPVAARSRRFLKTGNGTESLDLVSTYGGVIFQESSQTLDKQVKWKKDMSSSGDVALICLVALPLVGVILFVVVIVLWKKRSRVTKL</sequence>
<keyword evidence="3" id="KW-0964">Secreted</keyword>
<keyword evidence="8 14" id="KW-0472">Membrane</keyword>
<dbReference type="Pfam" id="PF00088">
    <property type="entry name" value="Trefoil"/>
    <property type="match status" value="1"/>
</dbReference>
<dbReference type="Pfam" id="PF00100">
    <property type="entry name" value="Zona_pellucida"/>
    <property type="match status" value="1"/>
</dbReference>
<dbReference type="EMBL" id="OX395126">
    <property type="protein sequence ID" value="CAI5763022.1"/>
    <property type="molecule type" value="Genomic_DNA"/>
</dbReference>
<dbReference type="GO" id="GO:0060468">
    <property type="term" value="P:prevention of polyspermy"/>
    <property type="evidence" value="ECO:0007669"/>
    <property type="project" value="TreeGrafter"/>
</dbReference>
<comment type="subcellular location">
    <subcellularLocation>
        <location evidence="1">Cell membrane</location>
        <topology evidence="1">Single-pass type I membrane protein</topology>
    </subcellularLocation>
    <subcellularLocation>
        <location evidence="12">Zona pellucida</location>
    </subcellularLocation>
</comment>
<dbReference type="GO" id="GO:0005886">
    <property type="term" value="C:plasma membrane"/>
    <property type="evidence" value="ECO:0007669"/>
    <property type="project" value="UniProtKB-SubCell"/>
</dbReference>
<evidence type="ECO:0000256" key="11">
    <source>
        <dbReference type="ARBA" id="ARBA00023279"/>
    </source>
</evidence>
<dbReference type="SMART" id="SM00018">
    <property type="entry name" value="PD"/>
    <property type="match status" value="1"/>
</dbReference>
<evidence type="ECO:0000256" key="13">
    <source>
        <dbReference type="PROSITE-ProRule" id="PRU00779"/>
    </source>
</evidence>
<reference evidence="17" key="1">
    <citation type="submission" date="2022-12" db="EMBL/GenBank/DDBJ databases">
        <authorList>
            <person name="Alioto T."/>
            <person name="Alioto T."/>
            <person name="Gomez Garrido J."/>
        </authorList>
    </citation>
    <scope>NUCLEOTIDE SEQUENCE</scope>
</reference>
<comment type="caution">
    <text evidence="13">Lacks conserved residue(s) required for the propagation of feature annotation.</text>
</comment>
<dbReference type="InterPro" id="IPR055356">
    <property type="entry name" value="ZP-N"/>
</dbReference>
<dbReference type="InterPro" id="IPR051148">
    <property type="entry name" value="Zona_Pellucida_Domain_gp"/>
</dbReference>
<evidence type="ECO:0000313" key="18">
    <source>
        <dbReference type="Proteomes" id="UP001178461"/>
    </source>
</evidence>
<dbReference type="InterPro" id="IPR000519">
    <property type="entry name" value="P_trefoil_dom"/>
</dbReference>
<gene>
    <name evidence="17" type="ORF">PODLI_1B014199</name>
</gene>
<dbReference type="InterPro" id="IPR055355">
    <property type="entry name" value="ZP-C"/>
</dbReference>
<evidence type="ECO:0000256" key="9">
    <source>
        <dbReference type="ARBA" id="ARBA00023157"/>
    </source>
</evidence>
<dbReference type="PROSITE" id="PS51034">
    <property type="entry name" value="ZP_2"/>
    <property type="match status" value="1"/>
</dbReference>
<dbReference type="GO" id="GO:0032190">
    <property type="term" value="F:acrosin binding"/>
    <property type="evidence" value="ECO:0007669"/>
    <property type="project" value="TreeGrafter"/>
</dbReference>
<dbReference type="InterPro" id="IPR048290">
    <property type="entry name" value="ZP_chr"/>
</dbReference>
<keyword evidence="11" id="KW-0278">Fertilization</keyword>
<evidence type="ECO:0000256" key="3">
    <source>
        <dbReference type="ARBA" id="ARBA00022525"/>
    </source>
</evidence>
<keyword evidence="4" id="KW-0272">Extracellular matrix</keyword>
<evidence type="ECO:0008006" key="19">
    <source>
        <dbReference type="Google" id="ProtNLM"/>
    </source>
</evidence>
<feature type="domain" description="P-type" evidence="16">
    <location>
        <begin position="16"/>
        <end position="56"/>
    </location>
</feature>